<proteinExistence type="predicted"/>
<organism evidence="2 3">
    <name type="scientific">Psittacicella gerlachiana</name>
    <dbReference type="NCBI Taxonomy" id="2028574"/>
    <lineage>
        <taxon>Bacteria</taxon>
        <taxon>Pseudomonadati</taxon>
        <taxon>Pseudomonadota</taxon>
        <taxon>Gammaproteobacteria</taxon>
        <taxon>Pasteurellales</taxon>
        <taxon>Psittacicellaceae</taxon>
        <taxon>Psittacicella</taxon>
    </lineage>
</organism>
<keyword evidence="1" id="KW-0812">Transmembrane</keyword>
<sequence length="695" mass="81862">MSFSYDNLPPQVNHFNNALAQIITGGEQISAATSIHHNFYDFQAYKILLQSRWTNQTYTLMDSNPETPLLHYLTDLNHFSLLDILSDSSTYHFFHLLVSEMLGRNKRNKQRRDLVGKLIATYELHSHSSHSPYSFFTPLTPADYQELQHRLQAGTYTRETILLDKYNSPSLPAFVQTHALLVYSQQLLELSHSEDDLDVNQVLDLVYEYLFKYDLLGLILAKDLVHRKTLELHFPTLRFPQVLINFAFNPMSDEFIDSTFSFFSQYLTREQREVQEELLSYTRQWLNSDLDYLSFMRELKVDPELTQLELFDTKRESFYEEPLTRYNFGYNQGRAYVVQALKEKSLTELQESLELDYQAREAYDLGYAKGVDDALSFAQTGVDPLRPYADYSSQASDKTQQEYLLLKAWSEKYLEKQNLSYFLPLEQIPLFSTPEAVSTRTPNMTDLATFKEQERYFQSLKEGELFELLHDPEQEPKFNLFSCVVYIPQFSDQAQVDLDQRAHEILDSLEQTVFEYGYYREHEDLRRWVQNYSQALLEYNGLTREEITYNLFFATSQLLNNPNSVELFNKKRQDPKVADLKRWGLEVELIASNFHQEEAKTPQGQFWQIMHQVHQHFTWRTHLRASEKASTTRVPPGVYHYEDLHTEQVQEKVSKTRSNYVFSWNTSKPWQRFLGFMIYLGIALGCLWYIACKLL</sequence>
<keyword evidence="3" id="KW-1185">Reference proteome</keyword>
<dbReference type="AlphaFoldDB" id="A0A3A1Y8H3"/>
<evidence type="ECO:0000313" key="2">
    <source>
        <dbReference type="EMBL" id="RIY33508.1"/>
    </source>
</evidence>
<feature type="transmembrane region" description="Helical" evidence="1">
    <location>
        <begin position="673"/>
        <end position="691"/>
    </location>
</feature>
<dbReference type="EMBL" id="NRJF01000193">
    <property type="protein sequence ID" value="RIY33508.1"/>
    <property type="molecule type" value="Genomic_DNA"/>
</dbReference>
<keyword evidence="1" id="KW-0472">Membrane</keyword>
<gene>
    <name evidence="2" type="ORF">CKF59_06335</name>
</gene>
<dbReference type="Proteomes" id="UP000265964">
    <property type="component" value="Unassembled WGS sequence"/>
</dbReference>
<accession>A0A3A1Y8H3</accession>
<protein>
    <submittedName>
        <fullName evidence="2">Uncharacterized protein</fullName>
    </submittedName>
</protein>
<name>A0A3A1Y8H3_9GAMM</name>
<keyword evidence="1" id="KW-1133">Transmembrane helix</keyword>
<comment type="caution">
    <text evidence="2">The sequence shown here is derived from an EMBL/GenBank/DDBJ whole genome shotgun (WGS) entry which is preliminary data.</text>
</comment>
<reference evidence="2 3" key="1">
    <citation type="submission" date="2017-08" db="EMBL/GenBank/DDBJ databases">
        <title>Reclassification of Bisgaard taxon 37 and 44.</title>
        <authorList>
            <person name="Christensen H."/>
        </authorList>
    </citation>
    <scope>NUCLEOTIDE SEQUENCE [LARGE SCALE GENOMIC DNA]</scope>
    <source>
        <strain evidence="2 3">EEAB3T1</strain>
    </source>
</reference>
<dbReference type="RefSeq" id="WP_119535109.1">
    <property type="nucleotide sequence ID" value="NZ_NRJF01000193.1"/>
</dbReference>
<evidence type="ECO:0000256" key="1">
    <source>
        <dbReference type="SAM" id="Phobius"/>
    </source>
</evidence>
<evidence type="ECO:0000313" key="3">
    <source>
        <dbReference type="Proteomes" id="UP000265964"/>
    </source>
</evidence>